<sequence>MRAWVALLLSIWAALPSRVEVEVGEHGDLIRELGVSPEAKTSPWASKRQLDSGGSESGSVPLTCDLSVYADYLANDGKAMFVLSSTCEASIQYLKQRLAGRFGPVLQSDMEIVMCSDACVQSDVMHQGAMDRSHCLCSQLSTDSFISNDFCRQNSARLLCSILGVCGTWECKMEDFMCPRYDWDRMYPCASMRAKVSILAVLVAAWLLVVHH</sequence>
<feature type="chain" id="PRO_5036116603" evidence="1">
    <location>
        <begin position="22"/>
        <end position="212"/>
    </location>
</feature>
<proteinExistence type="predicted"/>
<feature type="signal peptide" evidence="1">
    <location>
        <begin position="1"/>
        <end position="21"/>
    </location>
</feature>
<organism evidence="3 4">
    <name type="scientific">Aphanomyces stellatus</name>
    <dbReference type="NCBI Taxonomy" id="120398"/>
    <lineage>
        <taxon>Eukaryota</taxon>
        <taxon>Sar</taxon>
        <taxon>Stramenopiles</taxon>
        <taxon>Oomycota</taxon>
        <taxon>Saprolegniomycetes</taxon>
        <taxon>Saprolegniales</taxon>
        <taxon>Verrucalvaceae</taxon>
        <taxon>Aphanomyces</taxon>
    </lineage>
</organism>
<dbReference type="OrthoDB" id="72596at2759"/>
<evidence type="ECO:0000313" key="4">
    <source>
        <dbReference type="Proteomes" id="UP000332933"/>
    </source>
</evidence>
<dbReference type="EMBL" id="VJMH01007246">
    <property type="protein sequence ID" value="KAF0684748.1"/>
    <property type="molecule type" value="Genomic_DNA"/>
</dbReference>
<evidence type="ECO:0000256" key="1">
    <source>
        <dbReference type="SAM" id="SignalP"/>
    </source>
</evidence>
<keyword evidence="4" id="KW-1185">Reference proteome</keyword>
<dbReference type="Proteomes" id="UP000332933">
    <property type="component" value="Unassembled WGS sequence"/>
</dbReference>
<accession>A0A485LNX5</accession>
<gene>
    <name evidence="3" type="primary">Aste57867_23263</name>
    <name evidence="2" type="ORF">As57867_023192</name>
    <name evidence="3" type="ORF">ASTE57867_23263</name>
</gene>
<protein>
    <submittedName>
        <fullName evidence="3">Aste57867_23263 protein</fullName>
    </submittedName>
</protein>
<evidence type="ECO:0000313" key="3">
    <source>
        <dbReference type="EMBL" id="VFT99908.1"/>
    </source>
</evidence>
<name>A0A485LNX5_9STRA</name>
<reference evidence="3 4" key="1">
    <citation type="submission" date="2019-03" db="EMBL/GenBank/DDBJ databases">
        <authorList>
            <person name="Gaulin E."/>
            <person name="Dumas B."/>
        </authorList>
    </citation>
    <scope>NUCLEOTIDE SEQUENCE [LARGE SCALE GENOMIC DNA]</scope>
    <source>
        <strain evidence="3">CBS 568.67</strain>
    </source>
</reference>
<dbReference type="AlphaFoldDB" id="A0A485LNX5"/>
<evidence type="ECO:0000313" key="2">
    <source>
        <dbReference type="EMBL" id="KAF0684748.1"/>
    </source>
</evidence>
<keyword evidence="1" id="KW-0732">Signal</keyword>
<reference evidence="2" key="2">
    <citation type="submission" date="2019-06" db="EMBL/GenBank/DDBJ databases">
        <title>Genomics analysis of Aphanomyces spp. identifies a new class of oomycete effector associated with host adaptation.</title>
        <authorList>
            <person name="Gaulin E."/>
        </authorList>
    </citation>
    <scope>NUCLEOTIDE SEQUENCE</scope>
    <source>
        <strain evidence="2">CBS 578.67</strain>
    </source>
</reference>
<dbReference type="EMBL" id="CAADRA010007272">
    <property type="protein sequence ID" value="VFT99908.1"/>
    <property type="molecule type" value="Genomic_DNA"/>
</dbReference>